<proteinExistence type="predicted"/>
<accession>A0ABQ8G5T0</accession>
<comment type="caution">
    <text evidence="2">The sequence shown here is derived from an EMBL/GenBank/DDBJ whole genome shotgun (WGS) entry which is preliminary data.</text>
</comment>
<dbReference type="Proteomes" id="UP000774617">
    <property type="component" value="Unassembled WGS sequence"/>
</dbReference>
<name>A0ABQ8G5T0_9PEZI</name>
<evidence type="ECO:0000313" key="2">
    <source>
        <dbReference type="EMBL" id="KAH7045279.1"/>
    </source>
</evidence>
<feature type="domain" description="DUF7708" evidence="1">
    <location>
        <begin position="131"/>
        <end position="265"/>
    </location>
</feature>
<dbReference type="EMBL" id="JAGTJR010000019">
    <property type="protein sequence ID" value="KAH7045279.1"/>
    <property type="molecule type" value="Genomic_DNA"/>
</dbReference>
<dbReference type="InterPro" id="IPR056125">
    <property type="entry name" value="DUF7708"/>
</dbReference>
<gene>
    <name evidence="2" type="ORF">B0J12DRAFT_787205</name>
</gene>
<protein>
    <recommendedName>
        <fullName evidence="1">DUF7708 domain-containing protein</fullName>
    </recommendedName>
</protein>
<reference evidence="2 3" key="1">
    <citation type="journal article" date="2021" name="Nat. Commun.">
        <title>Genetic determinants of endophytism in the Arabidopsis root mycobiome.</title>
        <authorList>
            <person name="Mesny F."/>
            <person name="Miyauchi S."/>
            <person name="Thiergart T."/>
            <person name="Pickel B."/>
            <person name="Atanasova L."/>
            <person name="Karlsson M."/>
            <person name="Huettel B."/>
            <person name="Barry K.W."/>
            <person name="Haridas S."/>
            <person name="Chen C."/>
            <person name="Bauer D."/>
            <person name="Andreopoulos W."/>
            <person name="Pangilinan J."/>
            <person name="LaButti K."/>
            <person name="Riley R."/>
            <person name="Lipzen A."/>
            <person name="Clum A."/>
            <person name="Drula E."/>
            <person name="Henrissat B."/>
            <person name="Kohler A."/>
            <person name="Grigoriev I.V."/>
            <person name="Martin F.M."/>
            <person name="Hacquard S."/>
        </authorList>
    </citation>
    <scope>NUCLEOTIDE SEQUENCE [LARGE SCALE GENOMIC DNA]</scope>
    <source>
        <strain evidence="2 3">MPI-SDFR-AT-0080</strain>
    </source>
</reference>
<evidence type="ECO:0000313" key="3">
    <source>
        <dbReference type="Proteomes" id="UP000774617"/>
    </source>
</evidence>
<dbReference type="Pfam" id="PF24809">
    <property type="entry name" value="DUF7708"/>
    <property type="match status" value="1"/>
</dbReference>
<organism evidence="2 3">
    <name type="scientific">Macrophomina phaseolina</name>
    <dbReference type="NCBI Taxonomy" id="35725"/>
    <lineage>
        <taxon>Eukaryota</taxon>
        <taxon>Fungi</taxon>
        <taxon>Dikarya</taxon>
        <taxon>Ascomycota</taxon>
        <taxon>Pezizomycotina</taxon>
        <taxon>Dothideomycetes</taxon>
        <taxon>Dothideomycetes incertae sedis</taxon>
        <taxon>Botryosphaeriales</taxon>
        <taxon>Botryosphaeriaceae</taxon>
        <taxon>Macrophomina</taxon>
    </lineage>
</organism>
<sequence>MQPIRQNMKQWIKGFSAEFQLEAKTDSDVQLAAALVEDQAWSEEQQKAEDQADEYLASSWKNLRDELEAKREELHALATDFHSHLPPDIQNEVTNTPRSFQAVINASEKLRSSWETRSETNKFAKARMYMRKVGTAISNHSNFLKILPSSNDYMSVFCGALTVLITASSNYEKLSEGFARAVAEINDCVATVHEEVLHHRDDICMQHLVLRLYCLIFSFLIHVVKWYTDRGHKRGRRSLNESLYDHYQEQLREIRRLSEMISRRVNSRDMGNLRDSVAMLHQQNGTLRFLLELQQHDLRKSRLMQYDYFEQLAVKIRNDHKEEMRHQQEQFQRVILERFLPEACRTLAGVVAREHLEIAATEFRAQSISPVPAVDQSVKSSAKDSGSLVPPEPTYTRSNVVLHSAHLAESFNDQRISPYFTTPGNSLPSLLANAEVVARIQSLTVSPTSSILHVCTPWELGEETEAALIASRYAAASRAAGVSVVSFFCSLERADPPEGRTRETMALVALGYAVIRQLVELLPESEEENEEMDDDDRPGNARFGYAEFGPARFAALDGTLRTWDAALELLRDLFSANDEPLLYMVIDGVHLLDDVSHGSTREALGKFVALLRRVVEEKAGRYLVKILFTTAGQSTALNEVLDGRDVITVSKPVGLNGVGRSGRRLL</sequence>
<keyword evidence="3" id="KW-1185">Reference proteome</keyword>
<evidence type="ECO:0000259" key="1">
    <source>
        <dbReference type="Pfam" id="PF24809"/>
    </source>
</evidence>